<evidence type="ECO:0000259" key="7">
    <source>
        <dbReference type="Pfam" id="PF13193"/>
    </source>
</evidence>
<dbReference type="GeneID" id="24893580"/>
<dbReference type="RefSeq" id="WP_231622131.1">
    <property type="nucleotide sequence ID" value="NZ_CP009518.1"/>
</dbReference>
<evidence type="ECO:0000256" key="4">
    <source>
        <dbReference type="ARBA" id="ARBA00022840"/>
    </source>
</evidence>
<dbReference type="GO" id="GO:0003677">
    <property type="term" value="F:DNA binding"/>
    <property type="evidence" value="ECO:0007669"/>
    <property type="project" value="InterPro"/>
</dbReference>
<keyword evidence="9" id="KW-1185">Reference proteome</keyword>
<dbReference type="GO" id="GO:0006637">
    <property type="term" value="P:acyl-CoA metabolic process"/>
    <property type="evidence" value="ECO:0007669"/>
    <property type="project" value="TreeGrafter"/>
</dbReference>
<dbReference type="Pfam" id="PF00501">
    <property type="entry name" value="AMP-binding"/>
    <property type="match status" value="1"/>
</dbReference>
<sequence length="624" mass="71196">MLPKCLMTAQKQHYLTPQEVAKHLRVETKTIHAWLEEGTMDGLNVGRLWRIPRTQLEQADNNSFMKNADKLSTKEFPRNMCDYDRTREEWNNDVPEFFNFGYDIIDAWAKEDRNKLAMIWVNQKGEEKKYTFRDLMKLSNQAANILLKYGINKGDKVMLMLHRVPEWWIFVIALAKLGAIVCPCPTLLTPSDLQYRINAGKFKMAVTDLENAPKFDEVREECATLKECMVVDGEREDWISFQYELLYPAPVSHHSVSMPALTSSTDPLLIYFTSGTTGKGKMVLHNHAYPLGHRVTAELWQDLTENDLHFTYSDTGWAKCAWGKIFGQWIAGACVFVYDIRGKFKATELLPLIEKYEVTSFCCPPTIYRMLILADLSKFDLTQLRHCCSAGEPLNPEVIKVWKEGTGLNIYEGYGQTETCCAIASFACLENKPGSMGKPSPGWNIELHDDDGNPVDNFEEGRIAISLDPRPPGLLVKYVNNDEENEKSFQNGFYYTGDKAYRDEDGYFWFVGRDDDVIKSSGYRIGPFEVESALLEHPAVQESAVIGVPDNIRGMIVKAFIVLHDGFEPSENLIKELQDHVKHTTAPYKYPRAVEFVKDLPKTIGGKIKRKELRHMEAEKAGCE</sequence>
<feature type="domain" description="AMP-binding enzyme C-terminal" evidence="7">
    <location>
        <begin position="529"/>
        <end position="607"/>
    </location>
</feature>
<dbReference type="Pfam" id="PF12728">
    <property type="entry name" value="HTH_17"/>
    <property type="match status" value="1"/>
</dbReference>
<dbReference type="GO" id="GO:0006633">
    <property type="term" value="P:fatty acid biosynthetic process"/>
    <property type="evidence" value="ECO:0007669"/>
    <property type="project" value="TreeGrafter"/>
</dbReference>
<proteinExistence type="inferred from homology"/>
<comment type="similarity">
    <text evidence="1">Belongs to the ATP-dependent AMP-binding enzyme family.</text>
</comment>
<protein>
    <submittedName>
        <fullName evidence="8">Acetyl-coenzyme A synthetase</fullName>
        <ecNumber evidence="8">6.2.1.1</ecNumber>
    </submittedName>
</protein>
<dbReference type="GO" id="GO:0015645">
    <property type="term" value="F:fatty acid ligase activity"/>
    <property type="evidence" value="ECO:0007669"/>
    <property type="project" value="TreeGrafter"/>
</dbReference>
<keyword evidence="3" id="KW-0547">Nucleotide-binding</keyword>
<dbReference type="InterPro" id="IPR042099">
    <property type="entry name" value="ANL_N_sf"/>
</dbReference>
<evidence type="ECO:0000256" key="1">
    <source>
        <dbReference type="ARBA" id="ARBA00006432"/>
    </source>
</evidence>
<evidence type="ECO:0000256" key="2">
    <source>
        <dbReference type="ARBA" id="ARBA00022598"/>
    </source>
</evidence>
<dbReference type="GO" id="GO:0003987">
    <property type="term" value="F:acetate-CoA ligase activity"/>
    <property type="evidence" value="ECO:0007669"/>
    <property type="project" value="UniProtKB-EC"/>
</dbReference>
<evidence type="ECO:0000313" key="9">
    <source>
        <dbReference type="Proteomes" id="UP000033048"/>
    </source>
</evidence>
<dbReference type="InterPro" id="IPR041657">
    <property type="entry name" value="HTH_17"/>
</dbReference>
<keyword evidence="2 8" id="KW-0436">Ligase</keyword>
<dbReference type="STRING" id="1434104.MCMEM_1048"/>
<dbReference type="PANTHER" id="PTHR43605:SF10">
    <property type="entry name" value="ACYL-COA SYNTHETASE MEDIUM CHAIN FAMILY MEMBER 3"/>
    <property type="match status" value="1"/>
</dbReference>
<gene>
    <name evidence="8" type="ORF">MCMEM_1048</name>
</gene>
<dbReference type="Pfam" id="PF13193">
    <property type="entry name" value="AMP-binding_C"/>
    <property type="match status" value="1"/>
</dbReference>
<dbReference type="EMBL" id="CP009518">
    <property type="protein sequence ID" value="AKB85101.1"/>
    <property type="molecule type" value="Genomic_DNA"/>
</dbReference>
<dbReference type="InterPro" id="IPR025110">
    <property type="entry name" value="AMP-bd_C"/>
</dbReference>
<evidence type="ECO:0000259" key="5">
    <source>
        <dbReference type="Pfam" id="PF00501"/>
    </source>
</evidence>
<dbReference type="GO" id="GO:0004321">
    <property type="term" value="F:fatty-acyl-CoA synthase activity"/>
    <property type="evidence" value="ECO:0007669"/>
    <property type="project" value="TreeGrafter"/>
</dbReference>
<dbReference type="Proteomes" id="UP000033048">
    <property type="component" value="Chromosome"/>
</dbReference>
<dbReference type="HOGENOM" id="CLU_000022_59_10_2"/>
<name>A0A0E3SQT0_METMT</name>
<dbReference type="Gene3D" id="3.30.300.30">
    <property type="match status" value="1"/>
</dbReference>
<keyword evidence="4" id="KW-0067">ATP-binding</keyword>
<evidence type="ECO:0000259" key="6">
    <source>
        <dbReference type="Pfam" id="PF12728"/>
    </source>
</evidence>
<feature type="domain" description="AMP-dependent synthetase/ligase" evidence="5">
    <location>
        <begin position="106"/>
        <end position="466"/>
    </location>
</feature>
<dbReference type="Gene3D" id="3.40.50.12780">
    <property type="entry name" value="N-terminal domain of ligase-like"/>
    <property type="match status" value="1"/>
</dbReference>
<dbReference type="EC" id="6.2.1.1" evidence="8"/>
<accession>A0A0E3SQT0</accession>
<dbReference type="InterPro" id="IPR051087">
    <property type="entry name" value="Mitochondrial_ACSM"/>
</dbReference>
<dbReference type="InterPro" id="IPR000873">
    <property type="entry name" value="AMP-dep_synth/lig_dom"/>
</dbReference>
<dbReference type="FunFam" id="3.30.300.30:FF:000005">
    <property type="entry name" value="Acyl-coenzyme A synthetase ACSM5, mitochondrial"/>
    <property type="match status" value="1"/>
</dbReference>
<feature type="domain" description="Helix-turn-helix" evidence="6">
    <location>
        <begin position="14"/>
        <end position="58"/>
    </location>
</feature>
<dbReference type="AlphaFoldDB" id="A0A0E3SQT0"/>
<dbReference type="NCBIfam" id="TIGR01764">
    <property type="entry name" value="excise"/>
    <property type="match status" value="1"/>
</dbReference>
<dbReference type="InterPro" id="IPR045851">
    <property type="entry name" value="AMP-bd_C_sf"/>
</dbReference>
<reference evidence="8 9" key="1">
    <citation type="submission" date="2014-07" db="EMBL/GenBank/DDBJ databases">
        <title>Methanogenic archaea and the global carbon cycle.</title>
        <authorList>
            <person name="Henriksen J.R."/>
            <person name="Luke J."/>
            <person name="Reinhart S."/>
            <person name="Benedict M.N."/>
            <person name="Youngblut N.D."/>
            <person name="Metcalf M.E."/>
            <person name="Whitaker R.J."/>
            <person name="Metcalf W.W."/>
        </authorList>
    </citation>
    <scope>NUCLEOTIDE SEQUENCE [LARGE SCALE GENOMIC DNA]</scope>
    <source>
        <strain evidence="8 9">MM1</strain>
    </source>
</reference>
<evidence type="ECO:0000313" key="8">
    <source>
        <dbReference type="EMBL" id="AKB85101.1"/>
    </source>
</evidence>
<dbReference type="SUPFAM" id="SSF56801">
    <property type="entry name" value="Acetyl-CoA synthetase-like"/>
    <property type="match status" value="1"/>
</dbReference>
<dbReference type="PANTHER" id="PTHR43605">
    <property type="entry name" value="ACYL-COENZYME A SYNTHETASE"/>
    <property type="match status" value="1"/>
</dbReference>
<dbReference type="PATRIC" id="fig|1434104.5.peg.1139"/>
<evidence type="ECO:0000256" key="3">
    <source>
        <dbReference type="ARBA" id="ARBA00022741"/>
    </source>
</evidence>
<dbReference type="InterPro" id="IPR010093">
    <property type="entry name" value="SinI_DNA-bd"/>
</dbReference>
<dbReference type="GO" id="GO:0005524">
    <property type="term" value="F:ATP binding"/>
    <property type="evidence" value="ECO:0007669"/>
    <property type="project" value="UniProtKB-KW"/>
</dbReference>
<organism evidence="8 9">
    <name type="scientific">Methanococcoides methylutens MM1</name>
    <dbReference type="NCBI Taxonomy" id="1434104"/>
    <lineage>
        <taxon>Archaea</taxon>
        <taxon>Methanobacteriati</taxon>
        <taxon>Methanobacteriota</taxon>
        <taxon>Stenosarchaea group</taxon>
        <taxon>Methanomicrobia</taxon>
        <taxon>Methanosarcinales</taxon>
        <taxon>Methanosarcinaceae</taxon>
        <taxon>Methanococcoides</taxon>
    </lineage>
</organism>
<dbReference type="KEGG" id="mmet:MCMEM_1048"/>